<evidence type="ECO:0000313" key="2">
    <source>
        <dbReference type="EMBL" id="KMO78754.1"/>
    </source>
</evidence>
<gene>
    <name evidence="2" type="ORF">MCHUDSM44219_02991</name>
</gene>
<reference evidence="2 3" key="1">
    <citation type="journal article" date="2015" name="Genome Biol. Evol.">
        <title>Characterization of Three Mycobacterium spp. with Potential Use in Bioremediation by Genome Sequencing and Comparative Genomics.</title>
        <authorList>
            <person name="Das S."/>
            <person name="Pettersson B.M."/>
            <person name="Behra P.R."/>
            <person name="Ramesh M."/>
            <person name="Dasgupta S."/>
            <person name="Bhattacharya A."/>
            <person name="Kirsebom L.A."/>
        </authorList>
    </citation>
    <scope>NUCLEOTIDE SEQUENCE [LARGE SCALE GENOMIC DNA]</scope>
    <source>
        <strain evidence="2 3">DSM 44219</strain>
    </source>
</reference>
<comment type="similarity">
    <text evidence="1">Belongs to the peptidase S58 family.</text>
</comment>
<dbReference type="SUPFAM" id="SSF56266">
    <property type="entry name" value="DmpA/ArgJ-like"/>
    <property type="match status" value="1"/>
</dbReference>
<dbReference type="Pfam" id="PF03576">
    <property type="entry name" value="Peptidase_S58"/>
    <property type="match status" value="1"/>
</dbReference>
<sequence>MIPSADGSGPPDLFSLLRRAAGGYRLGGRRLDRTISVRDDPGVTDIDYATHTPDGRPRARGLGIELTGTPGPLNALTDVAGVEVGVTTLIEGDGPLVVGQGPVRTGVTAILPRGRSGVGAPCAAGWYSLNGNGEMTGTTWIDEVGSFNTPVVLSNTHAVGACHTGMVRWVNTVAPRLARQWLLPVCAETWDGYLNDINGDHVRPEHVEAALDAATGGPVTEGSVGGGTGMNCYDFKGGNGTASRRVPYGSRTFTVAAFVQANFGSRAELTVAGHRVGARLLDDNPLDGDWFARDLAGAPPGAGSVIAVVATDAPLLPGQCTALARRVPLGLARTGTTGSHFSGDIFLAFSTADVPALASAFPLGPVGDDELGSISFVPWGRMDPLYAAVVQSVEEAVLNALIVNDEMTGRDGHRSPRLPLDRLSALLGETP</sequence>
<name>A0A0J6W881_MYCCU</name>
<accession>A0A0J6W881</accession>
<dbReference type="PATRIC" id="fig|1800.3.peg.2994"/>
<dbReference type="InterPro" id="IPR016117">
    <property type="entry name" value="ArgJ-like_dom_sf"/>
</dbReference>
<protein>
    <submittedName>
        <fullName evidence="2">Peptidase family S58</fullName>
    </submittedName>
</protein>
<dbReference type="GO" id="GO:0004177">
    <property type="term" value="F:aminopeptidase activity"/>
    <property type="evidence" value="ECO:0007669"/>
    <property type="project" value="TreeGrafter"/>
</dbReference>
<dbReference type="PANTHER" id="PTHR36512">
    <property type="entry name" value="D-AMINOPEPTIDASE"/>
    <property type="match status" value="1"/>
</dbReference>
<dbReference type="Gene3D" id="3.60.70.12">
    <property type="entry name" value="L-amino peptidase D-ALA esterase/amidase"/>
    <property type="match status" value="1"/>
</dbReference>
<dbReference type="PANTHER" id="PTHR36512:SF3">
    <property type="entry name" value="BLR5678 PROTEIN"/>
    <property type="match status" value="1"/>
</dbReference>
<comment type="caution">
    <text evidence="2">The sequence shown here is derived from an EMBL/GenBank/DDBJ whole genome shotgun (WGS) entry which is preliminary data.</text>
</comment>
<dbReference type="CDD" id="cd02253">
    <property type="entry name" value="DmpA"/>
    <property type="match status" value="1"/>
</dbReference>
<dbReference type="InterPro" id="IPR005321">
    <property type="entry name" value="Peptidase_S58_DmpA"/>
</dbReference>
<proteinExistence type="inferred from homology"/>
<organism evidence="2 3">
    <name type="scientific">Mycolicibacterium chubuense</name>
    <name type="common">Mycobacterium chubuense</name>
    <dbReference type="NCBI Taxonomy" id="1800"/>
    <lineage>
        <taxon>Bacteria</taxon>
        <taxon>Bacillati</taxon>
        <taxon>Actinomycetota</taxon>
        <taxon>Actinomycetes</taxon>
        <taxon>Mycobacteriales</taxon>
        <taxon>Mycobacteriaceae</taxon>
        <taxon>Mycolicibacterium</taxon>
    </lineage>
</organism>
<evidence type="ECO:0000256" key="1">
    <source>
        <dbReference type="ARBA" id="ARBA00007068"/>
    </source>
</evidence>
<dbReference type="AlphaFoldDB" id="A0A0J6W881"/>
<dbReference type="Proteomes" id="UP000036176">
    <property type="component" value="Unassembled WGS sequence"/>
</dbReference>
<evidence type="ECO:0000313" key="3">
    <source>
        <dbReference type="Proteomes" id="UP000036176"/>
    </source>
</evidence>
<keyword evidence="3" id="KW-1185">Reference proteome</keyword>
<dbReference type="EMBL" id="JYNX01000037">
    <property type="protein sequence ID" value="KMO78754.1"/>
    <property type="molecule type" value="Genomic_DNA"/>
</dbReference>